<dbReference type="Proteomes" id="UP000486903">
    <property type="component" value="Unassembled WGS sequence"/>
</dbReference>
<name>A0A6B4JKJ9_CLOBO</name>
<evidence type="ECO:0008006" key="3">
    <source>
        <dbReference type="Google" id="ProtNLM"/>
    </source>
</evidence>
<accession>A0A6B4JKJ9</accession>
<dbReference type="AlphaFoldDB" id="A0A6B4JKJ9"/>
<dbReference type="RefSeq" id="WP_003370254.1">
    <property type="nucleotide sequence ID" value="NZ_JACBBA010000001.1"/>
</dbReference>
<comment type="caution">
    <text evidence="1">The sequence shown here is derived from an EMBL/GenBank/DDBJ whole genome shotgun (WGS) entry which is preliminary data.</text>
</comment>
<sequence length="247" mass="28895">MNIENENLNNLIKEVYDKEEFIYIDEEINKEHGLMNESPARLAENKIFILKTLSNEEKMEAIAHEVGHVLLMNRKLIGVSIYHSYQHNFFAAMLNNLISHKELIEVLKNEFNIGSIMHLKLQKEALLNKSIENRIHNASSEEELYGIGFQLYDICRTTGEIYNAEIEKLINSNECVNKSFKASKMYLNDINSSMDEEEQIKRVIYMFKELSMLELITSFDCVDVYMKENVIDLVKQKVGELFRENKI</sequence>
<reference evidence="1 2" key="1">
    <citation type="submission" date="2019-04" db="EMBL/GenBank/DDBJ databases">
        <title>Genome sequencing of Clostridium botulinum Groups I-IV and Clostridium butyricum.</title>
        <authorList>
            <person name="Brunt J."/>
            <person name="Van Vliet A.H.M."/>
            <person name="Stringer S.C."/>
            <person name="Carter A.T."/>
            <person name="Peck M.W."/>
        </authorList>
    </citation>
    <scope>NUCLEOTIDE SEQUENCE [LARGE SCALE GENOMIC DNA]</scope>
    <source>
        <strain evidence="1 2">BL81</strain>
    </source>
</reference>
<dbReference type="EMBL" id="SXFB01000001">
    <property type="protein sequence ID" value="NFV25076.1"/>
    <property type="molecule type" value="Genomic_DNA"/>
</dbReference>
<gene>
    <name evidence="1" type="ORF">FDG31_02660</name>
</gene>
<organism evidence="1 2">
    <name type="scientific">Clostridium botulinum</name>
    <dbReference type="NCBI Taxonomy" id="1491"/>
    <lineage>
        <taxon>Bacteria</taxon>
        <taxon>Bacillati</taxon>
        <taxon>Bacillota</taxon>
        <taxon>Clostridia</taxon>
        <taxon>Eubacteriales</taxon>
        <taxon>Clostridiaceae</taxon>
        <taxon>Clostridium</taxon>
    </lineage>
</organism>
<proteinExistence type="predicted"/>
<protein>
    <recommendedName>
        <fullName evidence="3">IrrE N-terminal-like domain-containing protein</fullName>
    </recommendedName>
</protein>
<evidence type="ECO:0000313" key="1">
    <source>
        <dbReference type="EMBL" id="NFV25076.1"/>
    </source>
</evidence>
<evidence type="ECO:0000313" key="2">
    <source>
        <dbReference type="Proteomes" id="UP000486903"/>
    </source>
</evidence>